<dbReference type="InterPro" id="IPR022617">
    <property type="entry name" value="Rad60/SUMO-like_dom"/>
</dbReference>
<accession>A0AAD7DGG9</accession>
<dbReference type="SUPFAM" id="SSF54236">
    <property type="entry name" value="Ubiquitin-like"/>
    <property type="match status" value="1"/>
</dbReference>
<evidence type="ECO:0000313" key="2">
    <source>
        <dbReference type="EMBL" id="KAJ7691144.1"/>
    </source>
</evidence>
<organism evidence="2 3">
    <name type="scientific">Mycena rosella</name>
    <name type="common">Pink bonnet</name>
    <name type="synonym">Agaricus rosellus</name>
    <dbReference type="NCBI Taxonomy" id="1033263"/>
    <lineage>
        <taxon>Eukaryota</taxon>
        <taxon>Fungi</taxon>
        <taxon>Dikarya</taxon>
        <taxon>Basidiomycota</taxon>
        <taxon>Agaricomycotina</taxon>
        <taxon>Agaricomycetes</taxon>
        <taxon>Agaricomycetidae</taxon>
        <taxon>Agaricales</taxon>
        <taxon>Marasmiineae</taxon>
        <taxon>Mycenaceae</taxon>
        <taxon>Mycena</taxon>
    </lineage>
</organism>
<evidence type="ECO:0000259" key="1">
    <source>
        <dbReference type="Pfam" id="PF11976"/>
    </source>
</evidence>
<gene>
    <name evidence="2" type="ORF">B0H17DRAFT_1063635</name>
</gene>
<reference evidence="2" key="1">
    <citation type="submission" date="2023-03" db="EMBL/GenBank/DDBJ databases">
        <title>Massive genome expansion in bonnet fungi (Mycena s.s.) driven by repeated elements and novel gene families across ecological guilds.</title>
        <authorList>
            <consortium name="Lawrence Berkeley National Laboratory"/>
            <person name="Harder C.B."/>
            <person name="Miyauchi S."/>
            <person name="Viragh M."/>
            <person name="Kuo A."/>
            <person name="Thoen E."/>
            <person name="Andreopoulos B."/>
            <person name="Lu D."/>
            <person name="Skrede I."/>
            <person name="Drula E."/>
            <person name="Henrissat B."/>
            <person name="Morin E."/>
            <person name="Kohler A."/>
            <person name="Barry K."/>
            <person name="LaButti K."/>
            <person name="Morin E."/>
            <person name="Salamov A."/>
            <person name="Lipzen A."/>
            <person name="Mereny Z."/>
            <person name="Hegedus B."/>
            <person name="Baldrian P."/>
            <person name="Stursova M."/>
            <person name="Weitz H."/>
            <person name="Taylor A."/>
            <person name="Grigoriev I.V."/>
            <person name="Nagy L.G."/>
            <person name="Martin F."/>
            <person name="Kauserud H."/>
        </authorList>
    </citation>
    <scope>NUCLEOTIDE SEQUENCE</scope>
    <source>
        <strain evidence="2">CBHHK067</strain>
    </source>
</reference>
<dbReference type="CDD" id="cd01763">
    <property type="entry name" value="Ubl_SUMO_like"/>
    <property type="match status" value="1"/>
</dbReference>
<dbReference type="Pfam" id="PF11976">
    <property type="entry name" value="Rad60-SLD"/>
    <property type="match status" value="1"/>
</dbReference>
<protein>
    <recommendedName>
        <fullName evidence="1">Rad60/SUMO-like domain-containing protein</fullName>
    </recommendedName>
</protein>
<sequence length="90" mass="10354">MTASGEDVKPDTSKVRITVEFNEQRLSFLYKKNKPVEKLLILFCEKMNLDRRTIRFNCNGRNAEQEGTTAESLQMEDDDVIEGHIFQQGG</sequence>
<name>A0AAD7DGG9_MYCRO</name>
<dbReference type="InterPro" id="IPR029071">
    <property type="entry name" value="Ubiquitin-like_domsf"/>
</dbReference>
<keyword evidence="3" id="KW-1185">Reference proteome</keyword>
<comment type="caution">
    <text evidence="2">The sequence shown here is derived from an EMBL/GenBank/DDBJ whole genome shotgun (WGS) entry which is preliminary data.</text>
</comment>
<dbReference type="Gene3D" id="3.10.20.90">
    <property type="entry name" value="Phosphatidylinositol 3-kinase Catalytic Subunit, Chain A, domain 1"/>
    <property type="match status" value="1"/>
</dbReference>
<evidence type="ECO:0000313" key="3">
    <source>
        <dbReference type="Proteomes" id="UP001221757"/>
    </source>
</evidence>
<dbReference type="AlphaFoldDB" id="A0AAD7DGG9"/>
<proteinExistence type="predicted"/>
<dbReference type="EMBL" id="JARKIE010000060">
    <property type="protein sequence ID" value="KAJ7691144.1"/>
    <property type="molecule type" value="Genomic_DNA"/>
</dbReference>
<dbReference type="Proteomes" id="UP001221757">
    <property type="component" value="Unassembled WGS sequence"/>
</dbReference>
<feature type="domain" description="Rad60/SUMO-like" evidence="1">
    <location>
        <begin position="24"/>
        <end position="82"/>
    </location>
</feature>